<proteinExistence type="predicted"/>
<dbReference type="EMBL" id="JAAXPN010000012">
    <property type="protein sequence ID" value="NKZ24941.1"/>
    <property type="molecule type" value="Genomic_DNA"/>
</dbReference>
<name>A0A7X6N316_9LACO</name>
<organism evidence="1 2">
    <name type="scientific">Periweissella fabalis</name>
    <dbReference type="NCBI Taxonomy" id="1070421"/>
    <lineage>
        <taxon>Bacteria</taxon>
        <taxon>Bacillati</taxon>
        <taxon>Bacillota</taxon>
        <taxon>Bacilli</taxon>
        <taxon>Lactobacillales</taxon>
        <taxon>Lactobacillaceae</taxon>
        <taxon>Periweissella</taxon>
    </lineage>
</organism>
<evidence type="ECO:0000313" key="1">
    <source>
        <dbReference type="EMBL" id="NKZ24941.1"/>
    </source>
</evidence>
<keyword evidence="2" id="KW-1185">Reference proteome</keyword>
<dbReference type="AlphaFoldDB" id="A0A7X6N316"/>
<gene>
    <name evidence="1" type="ORF">HF964_09090</name>
</gene>
<comment type="caution">
    <text evidence="1">The sequence shown here is derived from an EMBL/GenBank/DDBJ whole genome shotgun (WGS) entry which is preliminary data.</text>
</comment>
<evidence type="ECO:0000313" key="2">
    <source>
        <dbReference type="Proteomes" id="UP000549765"/>
    </source>
</evidence>
<reference evidence="1 2" key="1">
    <citation type="submission" date="2020-04" db="EMBL/GenBank/DDBJ databases">
        <title>MicrobeNet Type strains.</title>
        <authorList>
            <person name="Nicholson A.C."/>
        </authorList>
    </citation>
    <scope>NUCLEOTIDE SEQUENCE [LARGE SCALE GENOMIC DNA]</scope>
    <source>
        <strain evidence="1 2">CCUG 61472</strain>
    </source>
</reference>
<dbReference type="RefSeq" id="WP_168722736.1">
    <property type="nucleotide sequence ID" value="NZ_JAAXPN010000012.1"/>
</dbReference>
<sequence length="293" mass="34191">MTTGVNKEQREQNQLALIELMKSEELLETLINSRAFKTNLHLLVNQTRQPQLDAQADLLFETLGRFKTQRQEIAQIVERLKSEDKDLSWLMTFAQRQSRVNYFNKLSKQQENEMNIDDVISEDQFIVDSGVDLSELNRAIGLVKDVFKTNSADFIISVLENGETETREKLGLNQQQFKTKMYSITKRTAKRNRLKIDKGIVEAELNKINHQIELLDKVIHVVEDDGDLDEINSVISEDVYFFDELIFMAKVHKPVAMMKQFTSVELKDQYLFINRVYDLKNELQKRATKLLNK</sequence>
<accession>A0A7X6N316</accession>
<protein>
    <submittedName>
        <fullName evidence="1">Uncharacterized protein</fullName>
    </submittedName>
</protein>
<dbReference type="Proteomes" id="UP000549765">
    <property type="component" value="Unassembled WGS sequence"/>
</dbReference>